<organism evidence="1 2">
    <name type="scientific">Antarcticirhabdus aurantiaca</name>
    <dbReference type="NCBI Taxonomy" id="2606717"/>
    <lineage>
        <taxon>Bacteria</taxon>
        <taxon>Pseudomonadati</taxon>
        <taxon>Pseudomonadota</taxon>
        <taxon>Alphaproteobacteria</taxon>
        <taxon>Hyphomicrobiales</taxon>
        <taxon>Aurantimonadaceae</taxon>
        <taxon>Antarcticirhabdus</taxon>
    </lineage>
</organism>
<keyword evidence="2" id="KW-1185">Reference proteome</keyword>
<sequence>MSPFIEVGEFPLEADAVCEVKALKVLEVREHSKCLGSVVTCTLQSLHEIALPHDEAVGQGDVLVGLCKALQDGAPIHSDEVAGRLRLVVDADGSGVGGDGRLRRASLRRTPHCGKDPPSRERRDGGLDQPSCISVYR</sequence>
<dbReference type="EMBL" id="CP113520">
    <property type="protein sequence ID" value="WAJ29442.1"/>
    <property type="molecule type" value="Genomic_DNA"/>
</dbReference>
<gene>
    <name evidence="1" type="ORF">OXU80_04175</name>
</gene>
<accession>A0ACD4NRV3</accession>
<proteinExistence type="predicted"/>
<protein>
    <submittedName>
        <fullName evidence="1">Uncharacterized protein</fullName>
    </submittedName>
</protein>
<evidence type="ECO:0000313" key="2">
    <source>
        <dbReference type="Proteomes" id="UP001163223"/>
    </source>
</evidence>
<reference evidence="1" key="1">
    <citation type="submission" date="2022-11" db="EMBL/GenBank/DDBJ databases">
        <title>beta-Carotene-producing bacterium, Jeongeuplla avenae sp. nov., alleviates the salt stress of Arabidopsis seedlings.</title>
        <authorList>
            <person name="Jiang L."/>
            <person name="Lee J."/>
        </authorList>
    </citation>
    <scope>NUCLEOTIDE SEQUENCE</scope>
    <source>
        <strain evidence="1">DY_R2A_6</strain>
    </source>
</reference>
<evidence type="ECO:0000313" key="1">
    <source>
        <dbReference type="EMBL" id="WAJ29442.1"/>
    </source>
</evidence>
<dbReference type="Proteomes" id="UP001163223">
    <property type="component" value="Chromosome"/>
</dbReference>
<name>A0ACD4NRV3_9HYPH</name>